<evidence type="ECO:0000256" key="3">
    <source>
        <dbReference type="ARBA" id="ARBA00022729"/>
    </source>
</evidence>
<feature type="domain" description="EF-hand" evidence="13">
    <location>
        <begin position="122"/>
        <end position="157"/>
    </location>
</feature>
<gene>
    <name evidence="14" type="ORF">AAG570_001338</name>
</gene>
<evidence type="ECO:0000313" key="14">
    <source>
        <dbReference type="EMBL" id="KAL1124715.1"/>
    </source>
</evidence>
<dbReference type="InterPro" id="IPR002048">
    <property type="entry name" value="EF_hand_dom"/>
</dbReference>
<comment type="subcellular location">
    <subcellularLocation>
        <location evidence="1">Endoplasmic reticulum lumen</location>
    </subcellularLocation>
</comment>
<dbReference type="SMART" id="SM00054">
    <property type="entry name" value="EFh"/>
    <property type="match status" value="6"/>
</dbReference>
<dbReference type="GO" id="GO:0046872">
    <property type="term" value="F:metal ion binding"/>
    <property type="evidence" value="ECO:0007669"/>
    <property type="project" value="UniProtKB-KW"/>
</dbReference>
<comment type="subunit">
    <text evidence="10">Interacts with PCSK6 (immature form including the propeptide); probably involved in the maturation and the secretion of PCSK6.</text>
</comment>
<feature type="domain" description="EF-hand" evidence="13">
    <location>
        <begin position="86"/>
        <end position="121"/>
    </location>
</feature>
<dbReference type="SUPFAM" id="SSF47473">
    <property type="entry name" value="EF-hand"/>
    <property type="match status" value="2"/>
</dbReference>
<evidence type="ECO:0000256" key="7">
    <source>
        <dbReference type="ARBA" id="ARBA00023180"/>
    </source>
</evidence>
<dbReference type="InterPro" id="IPR011992">
    <property type="entry name" value="EF-hand-dom_pair"/>
</dbReference>
<feature type="signal peptide" evidence="12">
    <location>
        <begin position="1"/>
        <end position="27"/>
    </location>
</feature>
<keyword evidence="4" id="KW-0677">Repeat</keyword>
<evidence type="ECO:0000256" key="10">
    <source>
        <dbReference type="ARBA" id="ARBA00063143"/>
    </source>
</evidence>
<dbReference type="Proteomes" id="UP001558652">
    <property type="component" value="Unassembled WGS sequence"/>
</dbReference>
<dbReference type="Pfam" id="PF13833">
    <property type="entry name" value="EF-hand_8"/>
    <property type="match status" value="1"/>
</dbReference>
<evidence type="ECO:0000256" key="8">
    <source>
        <dbReference type="ARBA" id="ARBA00023186"/>
    </source>
</evidence>
<dbReference type="GO" id="GO:0015031">
    <property type="term" value="P:protein transport"/>
    <property type="evidence" value="ECO:0007669"/>
    <property type="project" value="UniProtKB-ARBA"/>
</dbReference>
<dbReference type="Gene3D" id="1.10.238.10">
    <property type="entry name" value="EF-hand"/>
    <property type="match status" value="3"/>
</dbReference>
<evidence type="ECO:0000256" key="12">
    <source>
        <dbReference type="SAM" id="SignalP"/>
    </source>
</evidence>
<evidence type="ECO:0000256" key="11">
    <source>
        <dbReference type="ARBA" id="ARBA00072696"/>
    </source>
</evidence>
<dbReference type="InterPro" id="IPR018247">
    <property type="entry name" value="EF_Hand_1_Ca_BS"/>
</dbReference>
<feature type="domain" description="EF-hand" evidence="13">
    <location>
        <begin position="277"/>
        <end position="302"/>
    </location>
</feature>
<evidence type="ECO:0000256" key="6">
    <source>
        <dbReference type="ARBA" id="ARBA00022837"/>
    </source>
</evidence>
<evidence type="ECO:0000259" key="13">
    <source>
        <dbReference type="PROSITE" id="PS50222"/>
    </source>
</evidence>
<keyword evidence="7" id="KW-0325">Glycoprotein</keyword>
<evidence type="ECO:0000313" key="15">
    <source>
        <dbReference type="Proteomes" id="UP001558652"/>
    </source>
</evidence>
<keyword evidence="8" id="KW-0143">Chaperone</keyword>
<keyword evidence="15" id="KW-1185">Reference proteome</keyword>
<dbReference type="GO" id="GO:0005788">
    <property type="term" value="C:endoplasmic reticulum lumen"/>
    <property type="evidence" value="ECO:0007669"/>
    <property type="project" value="UniProtKB-SubCell"/>
</dbReference>
<reference evidence="14 15" key="1">
    <citation type="submission" date="2024-07" db="EMBL/GenBank/DDBJ databases">
        <title>Chromosome-level genome assembly of the water stick insect Ranatra chinensis (Heteroptera: Nepidae).</title>
        <authorList>
            <person name="Liu X."/>
        </authorList>
    </citation>
    <scope>NUCLEOTIDE SEQUENCE [LARGE SCALE GENOMIC DNA]</scope>
    <source>
        <strain evidence="14">Cailab_2021Rc</strain>
        <tissue evidence="14">Muscle</tissue>
    </source>
</reference>
<dbReference type="EMBL" id="JBFDAA010000010">
    <property type="protein sequence ID" value="KAL1124715.1"/>
    <property type="molecule type" value="Genomic_DNA"/>
</dbReference>
<feature type="chain" id="PRO_5044886245" description="Reticulocalbin-3" evidence="12">
    <location>
        <begin position="28"/>
        <end position="357"/>
    </location>
</feature>
<protein>
    <recommendedName>
        <fullName evidence="11">Reticulocalbin-3</fullName>
    </recommendedName>
</protein>
<evidence type="ECO:0000256" key="5">
    <source>
        <dbReference type="ARBA" id="ARBA00022824"/>
    </source>
</evidence>
<evidence type="ECO:0000256" key="4">
    <source>
        <dbReference type="ARBA" id="ARBA00022737"/>
    </source>
</evidence>
<dbReference type="PROSITE" id="PS50222">
    <property type="entry name" value="EF_HAND_2"/>
    <property type="match status" value="6"/>
</dbReference>
<feature type="domain" description="EF-hand" evidence="13">
    <location>
        <begin position="303"/>
        <end position="338"/>
    </location>
</feature>
<keyword evidence="5" id="KW-0256">Endoplasmic reticulum</keyword>
<dbReference type="CDD" id="cd16227">
    <property type="entry name" value="EFh_CREC_RCN2_like"/>
    <property type="match status" value="1"/>
</dbReference>
<evidence type="ECO:0000256" key="1">
    <source>
        <dbReference type="ARBA" id="ARBA00004319"/>
    </source>
</evidence>
<dbReference type="PANTHER" id="PTHR10827">
    <property type="entry name" value="RETICULOCALBIN"/>
    <property type="match status" value="1"/>
</dbReference>
<dbReference type="FunFam" id="1.10.238.10:FF:000104">
    <property type="entry name" value="calumenin isoform X1"/>
    <property type="match status" value="1"/>
</dbReference>
<dbReference type="Pfam" id="PF13499">
    <property type="entry name" value="EF-hand_7"/>
    <property type="match status" value="2"/>
</dbReference>
<dbReference type="AlphaFoldDB" id="A0ABD0YBM0"/>
<evidence type="ECO:0000256" key="2">
    <source>
        <dbReference type="ARBA" id="ARBA00022723"/>
    </source>
</evidence>
<feature type="domain" description="EF-hand" evidence="13">
    <location>
        <begin position="230"/>
        <end position="265"/>
    </location>
</feature>
<comment type="caution">
    <text evidence="14">The sequence shown here is derived from an EMBL/GenBank/DDBJ whole genome shotgun (WGS) entry which is preliminary data.</text>
</comment>
<feature type="domain" description="EF-hand" evidence="13">
    <location>
        <begin position="193"/>
        <end position="228"/>
    </location>
</feature>
<keyword evidence="6" id="KW-0106">Calcium</keyword>
<organism evidence="14 15">
    <name type="scientific">Ranatra chinensis</name>
    <dbReference type="NCBI Taxonomy" id="642074"/>
    <lineage>
        <taxon>Eukaryota</taxon>
        <taxon>Metazoa</taxon>
        <taxon>Ecdysozoa</taxon>
        <taxon>Arthropoda</taxon>
        <taxon>Hexapoda</taxon>
        <taxon>Insecta</taxon>
        <taxon>Pterygota</taxon>
        <taxon>Neoptera</taxon>
        <taxon>Paraneoptera</taxon>
        <taxon>Hemiptera</taxon>
        <taxon>Heteroptera</taxon>
        <taxon>Panheteroptera</taxon>
        <taxon>Nepomorpha</taxon>
        <taxon>Nepidae</taxon>
        <taxon>Ranatrinae</taxon>
        <taxon>Ranatra</taxon>
    </lineage>
</organism>
<name>A0ABD0YBM0_9HEMI</name>
<dbReference type="PROSITE" id="PS00018">
    <property type="entry name" value="EF_HAND_1"/>
    <property type="match status" value="6"/>
</dbReference>
<keyword evidence="3 12" id="KW-0732">Signal</keyword>
<comment type="function">
    <text evidence="9">Probable molecular chaperone assisting protein biosynthesis and transport in the endoplasmic reticulum. Required for the proper biosynthesis and transport of pulmonary surfactant-associated protein A/SP-A, pulmonary surfactant-associated protein D/SP-D and the lipid transporter ABCA3. By regulating both the proper expression and the degradation through the endoplasmic reticulum-associated protein degradation pathway of these proteins plays a crucial role in pulmonary surfactant homeostasis. Has an anti-fibrotic activity by negatively regulating the secretion of type I and type III collagens. This calcium-binding protein also transiently associates with immature PCSK6 and regulates its secretion.</text>
</comment>
<proteinExistence type="predicted"/>
<sequence>MFKSALSQTTILVLIFISHLTFEVTPASPAHIHSHHLSKEREEDGAYAARGHEYSADGKHRTEFDHEAILGSVKDAEEFDHLSPEESKRRLRILLGKMDLNKDQQIDRNELKAWILRSFKMLSEEESNERFEDADENQDGEVTWEEYKLDAYGDPEEDVFQVIFYYVLVLYCWYYYWCGTLYINLTNLVIDSQMLQNDKMLFKAADKNGDGALDKSEFIYFTHPEEYPEMLPHILQNTLDEKDKNKDGFIDFQEFLGDRARNHDKEWLVAEKDKFDRDFDKDHDGKLNANEILSWVVPSDDEIAEEEVIHLFDSADDNGDNVLSFEEVLENHETFVGSEATDYGEHLHNIHTFEDEL</sequence>
<keyword evidence="2" id="KW-0479">Metal-binding</keyword>
<dbReference type="PANTHER" id="PTHR10827:SF95">
    <property type="entry name" value="LD34388P"/>
    <property type="match status" value="1"/>
</dbReference>
<accession>A0ABD0YBM0</accession>
<evidence type="ECO:0000256" key="9">
    <source>
        <dbReference type="ARBA" id="ARBA00056975"/>
    </source>
</evidence>